<accession>A0A0F6N5R5</accession>
<dbReference type="RefSeq" id="YP_009146378.1">
    <property type="nucleotide sequence ID" value="NC_027330.1"/>
</dbReference>
<dbReference type="GeneID" id="24620910"/>
<reference evidence="2" key="1">
    <citation type="submission" date="2014-04" db="EMBL/GenBank/DDBJ databases">
        <title>Complete genome sequence of Escherichia coli phage ECBP5.</title>
        <authorList>
            <person name="Lee J.S."/>
            <person name="Jang H.B."/>
            <person name="Kim K.S."/>
            <person name="Kim T.H."/>
            <person name="Park S.B."/>
            <person name="Nho S.W."/>
            <person name="Yu J.E."/>
            <person name="Yu J.E."/>
            <person name="Im S.P."/>
            <person name="Kim S.W."/>
            <person name="Jung T.S."/>
        </authorList>
    </citation>
    <scope>NUCLEOTIDE SEQUENCE [LARGE SCALE GENOMIC DNA]</scope>
</reference>
<gene>
    <name evidence="1" type="ORF">ECBP5_0007</name>
</gene>
<keyword evidence="2" id="KW-1185">Reference proteome</keyword>
<organism evidence="1 2">
    <name type="scientific">Escherichia phage ECBP5</name>
    <dbReference type="NCBI Taxonomy" id="1498172"/>
    <lineage>
        <taxon>Viruses</taxon>
        <taxon>Duplodnaviria</taxon>
        <taxon>Heunggongvirae</taxon>
        <taxon>Uroviricota</taxon>
        <taxon>Caudoviricetes</taxon>
        <taxon>Autographivirales</taxon>
        <taxon>Gajwadongvirus</taxon>
        <taxon>Gajwadongvirus ECBP5</taxon>
    </lineage>
</organism>
<dbReference type="OrthoDB" id="39203at10239"/>
<dbReference type="EMBL" id="KJ749827">
    <property type="protein sequence ID" value="AID17661.1"/>
    <property type="molecule type" value="Genomic_DNA"/>
</dbReference>
<sequence>MENFKVTELDDEFIIIQEYAWQRPETITVSITETDEAGNTKLVKEWKEQRKPENKELLADIYIFNKSQLDMMRWNYQLGNCPITQKGLRRYSLAYGSGNNWFGCPARTAKQMLKRGVAIPKELYGLFTHVNGAY</sequence>
<dbReference type="KEGG" id="vg:24620910"/>
<evidence type="ECO:0000313" key="2">
    <source>
        <dbReference type="Proteomes" id="UP000033808"/>
    </source>
</evidence>
<evidence type="ECO:0000313" key="1">
    <source>
        <dbReference type="EMBL" id="AID17661.1"/>
    </source>
</evidence>
<reference evidence="1 2" key="2">
    <citation type="journal article" date="2015" name="PLoS ONE">
        <title>Complete Genomic and Lysis-Cassette Characterization of the Novel Phage, KBNP1315, which Infects Avian Pathogenic Escherichia coli (APEC).</title>
        <authorList>
            <person name="Lee J.S."/>
            <person name="Jang H.B."/>
            <person name="Kim K.S."/>
            <person name="Kim T.H."/>
            <person name="Im S.P."/>
            <person name="Kim S.W."/>
            <person name="Lazarte J.M."/>
            <person name="Kim J.S."/>
            <person name="Jung T.S."/>
        </authorList>
    </citation>
    <scope>NUCLEOTIDE SEQUENCE [LARGE SCALE GENOMIC DNA]</scope>
</reference>
<protein>
    <submittedName>
        <fullName evidence="1">Uncharacterized protein</fullName>
    </submittedName>
</protein>
<dbReference type="Proteomes" id="UP000033808">
    <property type="component" value="Segment"/>
</dbReference>
<proteinExistence type="predicted"/>
<name>A0A0F6N5R5_9CAUD</name>